<dbReference type="OrthoDB" id="188276at2759"/>
<dbReference type="Pfam" id="PF01926">
    <property type="entry name" value="MMR_HSR1"/>
    <property type="match status" value="1"/>
</dbReference>
<dbReference type="Gene3D" id="3.40.50.300">
    <property type="entry name" value="P-loop containing nucleotide triphosphate hydrolases"/>
    <property type="match status" value="1"/>
</dbReference>
<dbReference type="InterPro" id="IPR006073">
    <property type="entry name" value="GTP-bd"/>
</dbReference>
<accession>A0A9N8ENY0</accession>
<dbReference type="Gene3D" id="3.40.50.11410">
    <property type="match status" value="1"/>
</dbReference>
<dbReference type="InterPro" id="IPR040644">
    <property type="entry name" value="HydF_tetramer"/>
</dbReference>
<dbReference type="InterPro" id="IPR027417">
    <property type="entry name" value="P-loop_NTPase"/>
</dbReference>
<evidence type="ECO:0000313" key="4">
    <source>
        <dbReference type="Proteomes" id="UP001153069"/>
    </source>
</evidence>
<dbReference type="GO" id="GO:0005525">
    <property type="term" value="F:GTP binding"/>
    <property type="evidence" value="ECO:0007669"/>
    <property type="project" value="InterPro"/>
</dbReference>
<dbReference type="Gene3D" id="3.40.50.11420">
    <property type="match status" value="1"/>
</dbReference>
<organism evidence="3 4">
    <name type="scientific">Seminavis robusta</name>
    <dbReference type="NCBI Taxonomy" id="568900"/>
    <lineage>
        <taxon>Eukaryota</taxon>
        <taxon>Sar</taxon>
        <taxon>Stramenopiles</taxon>
        <taxon>Ochrophyta</taxon>
        <taxon>Bacillariophyta</taxon>
        <taxon>Bacillariophyceae</taxon>
        <taxon>Bacillariophycidae</taxon>
        <taxon>Naviculales</taxon>
        <taxon>Naviculaceae</taxon>
        <taxon>Seminavis</taxon>
    </lineage>
</organism>
<evidence type="ECO:0000313" key="3">
    <source>
        <dbReference type="EMBL" id="CAB9524586.1"/>
    </source>
</evidence>
<dbReference type="GO" id="GO:0002098">
    <property type="term" value="P:tRNA wobble uridine modification"/>
    <property type="evidence" value="ECO:0007669"/>
    <property type="project" value="TreeGrafter"/>
</dbReference>
<gene>
    <name evidence="3" type="ORF">SEMRO_1555_G282140.1</name>
</gene>
<dbReference type="EMBL" id="CAICTM010001553">
    <property type="protein sequence ID" value="CAB9524586.1"/>
    <property type="molecule type" value="Genomic_DNA"/>
</dbReference>
<dbReference type="PRINTS" id="PR00326">
    <property type="entry name" value="GTP1OBG"/>
</dbReference>
<keyword evidence="4" id="KW-1185">Reference proteome</keyword>
<reference evidence="3" key="1">
    <citation type="submission" date="2020-06" db="EMBL/GenBank/DDBJ databases">
        <authorList>
            <consortium name="Plant Systems Biology data submission"/>
        </authorList>
    </citation>
    <scope>NUCLEOTIDE SEQUENCE</scope>
    <source>
        <strain evidence="3">D6</strain>
    </source>
</reference>
<protein>
    <submittedName>
        <fullName evidence="3">GTPase Der</fullName>
    </submittedName>
</protein>
<sequence length="558" mass="61142">MRSCWLRLPFRAFVRPTANATLGRLAPAPIIFSKCTRTIARVAFSTQVSNSTLPRTNISLLGATNAGKSVLMNLLTQSDVSLVHDTAGTTADPKSCLMELHGKIGPIRLFDTPGIDEAGELGGMKREKALQTIGQCDVAVIVADPFAKDPASTVSCVVELIQHVQKRQAMNRMVSAGTTNNPMDPPVPLLIFNLRKDKVQELESRSMSISFLIENLEKEIEQKLTKKTTNGAKAALPPTMAVDLAATDELSRDRVINFVEMYARPRLDSVSLLPDSLAHDTHAEAGNSPAVFLNIPMDQQTPSMRLLRPQAMVQEALIRNFVSTYSYRMDLGLARSDNPLHVQKEKDRFLRAIDPFLASGDLKALITDSQAIDLVAPWTLDANGHELVPITTFSITMIRYLSGGRLGYFADGLRKLDQMMAGEALPVNGQKWNILISEACNHTRLNLEKECADIGTVQLPNYLSAKLGSDNVSFEFAFGKHAIFDPLRYDLVVHCGGCMLTPQQMNCRVADLAHAGVAATNYGLLLAKIQSPSTLARVLRPWGVEFDSHERPQLPSAA</sequence>
<dbReference type="GO" id="GO:0030488">
    <property type="term" value="P:tRNA methylation"/>
    <property type="evidence" value="ECO:0007669"/>
    <property type="project" value="TreeGrafter"/>
</dbReference>
<dbReference type="GO" id="GO:0005737">
    <property type="term" value="C:cytoplasm"/>
    <property type="evidence" value="ECO:0007669"/>
    <property type="project" value="TreeGrafter"/>
</dbReference>
<dbReference type="Proteomes" id="UP001153069">
    <property type="component" value="Unassembled WGS sequence"/>
</dbReference>
<feature type="domain" description="Hydrogen maturase F tetramerization" evidence="2">
    <location>
        <begin position="433"/>
        <end position="541"/>
    </location>
</feature>
<dbReference type="SUPFAM" id="SSF52540">
    <property type="entry name" value="P-loop containing nucleoside triphosphate hydrolases"/>
    <property type="match status" value="1"/>
</dbReference>
<feature type="domain" description="G" evidence="1">
    <location>
        <begin position="58"/>
        <end position="152"/>
    </location>
</feature>
<comment type="caution">
    <text evidence="3">The sequence shown here is derived from an EMBL/GenBank/DDBJ whole genome shotgun (WGS) entry which is preliminary data.</text>
</comment>
<evidence type="ECO:0000259" key="2">
    <source>
        <dbReference type="Pfam" id="PF18133"/>
    </source>
</evidence>
<dbReference type="Pfam" id="PF18133">
    <property type="entry name" value="HydF_tetramer"/>
    <property type="match status" value="1"/>
</dbReference>
<evidence type="ECO:0000259" key="1">
    <source>
        <dbReference type="Pfam" id="PF01926"/>
    </source>
</evidence>
<dbReference type="PANTHER" id="PTHR42714">
    <property type="entry name" value="TRNA MODIFICATION GTPASE GTPBP3"/>
    <property type="match status" value="1"/>
</dbReference>
<dbReference type="PANTHER" id="PTHR42714:SF6">
    <property type="entry name" value="TRANSLATION INITIATION FACTOR IF-2"/>
    <property type="match status" value="1"/>
</dbReference>
<name>A0A9N8ENY0_9STRA</name>
<dbReference type="AlphaFoldDB" id="A0A9N8ENY0"/>
<proteinExistence type="predicted"/>